<accession>A0A542YF32</accession>
<dbReference type="AlphaFoldDB" id="A0A542YF32"/>
<keyword evidence="1" id="KW-0812">Transmembrane</keyword>
<dbReference type="RefSeq" id="WP_141881232.1">
    <property type="nucleotide sequence ID" value="NZ_VFOM01000002.1"/>
</dbReference>
<evidence type="ECO:0000313" key="3">
    <source>
        <dbReference type="Proteomes" id="UP000317998"/>
    </source>
</evidence>
<reference evidence="2 3" key="1">
    <citation type="submission" date="2019-06" db="EMBL/GenBank/DDBJ databases">
        <title>Sequencing the genomes of 1000 actinobacteria strains.</title>
        <authorList>
            <person name="Klenk H.-P."/>
        </authorList>
    </citation>
    <scope>NUCLEOTIDE SEQUENCE [LARGE SCALE GENOMIC DNA]</scope>
    <source>
        <strain evidence="2 3">DSM 26477</strain>
    </source>
</reference>
<gene>
    <name evidence="2" type="ORF">FB562_2098</name>
</gene>
<organism evidence="2 3">
    <name type="scientific">Homoserinimonas aerilata</name>
    <dbReference type="NCBI Taxonomy" id="1162970"/>
    <lineage>
        <taxon>Bacteria</taxon>
        <taxon>Bacillati</taxon>
        <taxon>Actinomycetota</taxon>
        <taxon>Actinomycetes</taxon>
        <taxon>Micrococcales</taxon>
        <taxon>Microbacteriaceae</taxon>
        <taxon>Homoserinimonas</taxon>
    </lineage>
</organism>
<sequence>MSAPRNTQPSRKDRMRPLEYLLIGGGISVFSGLITLMVTRDIEITAIVTGIIFILSMMTLALLALAMKPDSAELDDIDAQNKQGGGAPH</sequence>
<feature type="transmembrane region" description="Helical" evidence="1">
    <location>
        <begin position="20"/>
        <end position="38"/>
    </location>
</feature>
<dbReference type="Proteomes" id="UP000317998">
    <property type="component" value="Unassembled WGS sequence"/>
</dbReference>
<keyword evidence="1" id="KW-0472">Membrane</keyword>
<keyword evidence="1" id="KW-1133">Transmembrane helix</keyword>
<evidence type="ECO:0000313" key="2">
    <source>
        <dbReference type="EMBL" id="TQL46574.1"/>
    </source>
</evidence>
<dbReference type="OrthoDB" id="5081451at2"/>
<comment type="caution">
    <text evidence="2">The sequence shown here is derived from an EMBL/GenBank/DDBJ whole genome shotgun (WGS) entry which is preliminary data.</text>
</comment>
<feature type="transmembrane region" description="Helical" evidence="1">
    <location>
        <begin position="44"/>
        <end position="65"/>
    </location>
</feature>
<keyword evidence="3" id="KW-1185">Reference proteome</keyword>
<dbReference type="EMBL" id="VFOM01000002">
    <property type="protein sequence ID" value="TQL46574.1"/>
    <property type="molecule type" value="Genomic_DNA"/>
</dbReference>
<proteinExistence type="predicted"/>
<name>A0A542YF32_9MICO</name>
<protein>
    <submittedName>
        <fullName evidence="2">Uncharacterized protein</fullName>
    </submittedName>
</protein>
<evidence type="ECO:0000256" key="1">
    <source>
        <dbReference type="SAM" id="Phobius"/>
    </source>
</evidence>